<dbReference type="FunFam" id="3.90.70.10:FF:000067">
    <property type="entry name" value="Senescence-specific cysteine protease"/>
    <property type="match status" value="1"/>
</dbReference>
<dbReference type="Pfam" id="PF00112">
    <property type="entry name" value="Peptidase_C1"/>
    <property type="match status" value="1"/>
</dbReference>
<dbReference type="PANTHER" id="PTHR12411">
    <property type="entry name" value="CYSTEINE PROTEASE FAMILY C1-RELATED"/>
    <property type="match status" value="1"/>
</dbReference>
<dbReference type="SMART" id="SM00848">
    <property type="entry name" value="Inhibitor_I29"/>
    <property type="match status" value="1"/>
</dbReference>
<evidence type="ECO:0000256" key="6">
    <source>
        <dbReference type="ARBA" id="ARBA00023157"/>
    </source>
</evidence>
<feature type="signal peptide" evidence="7">
    <location>
        <begin position="1"/>
        <end position="30"/>
    </location>
</feature>
<accession>A0A7I8LKF8</accession>
<dbReference type="Gene3D" id="3.90.70.10">
    <property type="entry name" value="Cysteine proteinases"/>
    <property type="match status" value="1"/>
</dbReference>
<dbReference type="Proteomes" id="UP000663760">
    <property type="component" value="Chromosome 16"/>
</dbReference>
<dbReference type="InterPro" id="IPR025661">
    <property type="entry name" value="Pept_asp_AS"/>
</dbReference>
<evidence type="ECO:0000256" key="7">
    <source>
        <dbReference type="SAM" id="SignalP"/>
    </source>
</evidence>
<dbReference type="PROSITE" id="PS00640">
    <property type="entry name" value="THIOL_PROTEASE_ASN"/>
    <property type="match status" value="1"/>
</dbReference>
<feature type="domain" description="Cathepsin propeptide inhibitor" evidence="9">
    <location>
        <begin position="45"/>
        <end position="102"/>
    </location>
</feature>
<dbReference type="PRINTS" id="PR00705">
    <property type="entry name" value="PAPAIN"/>
</dbReference>
<evidence type="ECO:0000256" key="4">
    <source>
        <dbReference type="ARBA" id="ARBA00022801"/>
    </source>
</evidence>
<evidence type="ECO:0000256" key="3">
    <source>
        <dbReference type="ARBA" id="ARBA00022729"/>
    </source>
</evidence>
<dbReference type="InterPro" id="IPR000169">
    <property type="entry name" value="Pept_cys_AS"/>
</dbReference>
<proteinExistence type="inferred from homology"/>
<comment type="similarity">
    <text evidence="1">Belongs to the peptidase C1 family.</text>
</comment>
<dbReference type="InterPro" id="IPR039417">
    <property type="entry name" value="Peptidase_C1A_papain-like"/>
</dbReference>
<dbReference type="SUPFAM" id="SSF54001">
    <property type="entry name" value="Cysteine proteinases"/>
    <property type="match status" value="1"/>
</dbReference>
<dbReference type="OrthoDB" id="10253408at2759"/>
<protein>
    <submittedName>
        <fullName evidence="10">Uncharacterized protein</fullName>
    </submittedName>
</protein>
<dbReference type="InterPro" id="IPR013128">
    <property type="entry name" value="Peptidase_C1A"/>
</dbReference>
<evidence type="ECO:0000256" key="1">
    <source>
        <dbReference type="ARBA" id="ARBA00008455"/>
    </source>
</evidence>
<organism evidence="10 11">
    <name type="scientific">Spirodela intermedia</name>
    <name type="common">Intermediate duckweed</name>
    <dbReference type="NCBI Taxonomy" id="51605"/>
    <lineage>
        <taxon>Eukaryota</taxon>
        <taxon>Viridiplantae</taxon>
        <taxon>Streptophyta</taxon>
        <taxon>Embryophyta</taxon>
        <taxon>Tracheophyta</taxon>
        <taxon>Spermatophyta</taxon>
        <taxon>Magnoliopsida</taxon>
        <taxon>Liliopsida</taxon>
        <taxon>Araceae</taxon>
        <taxon>Lemnoideae</taxon>
        <taxon>Spirodela</taxon>
    </lineage>
</organism>
<dbReference type="SMART" id="SM00645">
    <property type="entry name" value="Pept_C1"/>
    <property type="match status" value="1"/>
</dbReference>
<dbReference type="InterPro" id="IPR025660">
    <property type="entry name" value="Pept_his_AS"/>
</dbReference>
<gene>
    <name evidence="10" type="ORF">SI8410_16020426</name>
</gene>
<dbReference type="PROSITE" id="PS00639">
    <property type="entry name" value="THIOL_PROTEASE_HIS"/>
    <property type="match status" value="1"/>
</dbReference>
<reference evidence="10" key="1">
    <citation type="submission" date="2020-02" db="EMBL/GenBank/DDBJ databases">
        <authorList>
            <person name="Scholz U."/>
            <person name="Mascher M."/>
            <person name="Fiebig A."/>
        </authorList>
    </citation>
    <scope>NUCLEOTIDE SEQUENCE</scope>
</reference>
<keyword evidence="4" id="KW-0378">Hydrolase</keyword>
<evidence type="ECO:0000256" key="2">
    <source>
        <dbReference type="ARBA" id="ARBA00022670"/>
    </source>
</evidence>
<sequence>MASTSLRRRRLCVWALALLVLDAMASGGEARALSPTEEKSMMDLHEQWMVQHGRTYRDESERRRRLTIFESNVKYVESFNREGGRKYELEVNAFADLTEEEFQAGYLGFRPATRSTTTTTSGNRWPFTYGNLSYESLPSAVDWREAGAVTAVKNQGHCGACWAFSATAAVEGAWKIARGELVSLSEQELIDCDTGNGNEGCVGGYPTHAFEFIADHGGIAGEAAYPYSGNPTGACRVGGASSSSAPRPAATITSYAAVPSEDERSLLKAVSRQPVSVAIDSHTLRFYAGGVFTGPCGTNLNHAVTIVGYGTTPDGTNYWLAKNSWGSAWGEAGYVRLQRDVPDKKGLCGLTVDASYPIP</sequence>
<dbReference type="CDD" id="cd02248">
    <property type="entry name" value="Peptidase_C1A"/>
    <property type="match status" value="1"/>
</dbReference>
<dbReference type="GO" id="GO:0006508">
    <property type="term" value="P:proteolysis"/>
    <property type="evidence" value="ECO:0007669"/>
    <property type="project" value="UniProtKB-KW"/>
</dbReference>
<dbReference type="InterPro" id="IPR000668">
    <property type="entry name" value="Peptidase_C1A_C"/>
</dbReference>
<evidence type="ECO:0000256" key="5">
    <source>
        <dbReference type="ARBA" id="ARBA00022807"/>
    </source>
</evidence>
<keyword evidence="3 7" id="KW-0732">Signal</keyword>
<dbReference type="PROSITE" id="PS00139">
    <property type="entry name" value="THIOL_PROTEASE_CYS"/>
    <property type="match status" value="1"/>
</dbReference>
<dbReference type="InterPro" id="IPR038765">
    <property type="entry name" value="Papain-like_cys_pep_sf"/>
</dbReference>
<keyword evidence="6" id="KW-1015">Disulfide bond</keyword>
<feature type="chain" id="PRO_5029792933" evidence="7">
    <location>
        <begin position="31"/>
        <end position="359"/>
    </location>
</feature>
<evidence type="ECO:0000259" key="8">
    <source>
        <dbReference type="SMART" id="SM00645"/>
    </source>
</evidence>
<keyword evidence="5" id="KW-0788">Thiol protease</keyword>
<keyword evidence="11" id="KW-1185">Reference proteome</keyword>
<dbReference type="EMBL" id="LR746279">
    <property type="protein sequence ID" value="CAA7409748.1"/>
    <property type="molecule type" value="Genomic_DNA"/>
</dbReference>
<evidence type="ECO:0000259" key="9">
    <source>
        <dbReference type="SMART" id="SM00848"/>
    </source>
</evidence>
<name>A0A7I8LKF8_SPIIN</name>
<dbReference type="Pfam" id="PF08246">
    <property type="entry name" value="Inhibitor_I29"/>
    <property type="match status" value="1"/>
</dbReference>
<keyword evidence="2" id="KW-0645">Protease</keyword>
<dbReference type="GO" id="GO:0008234">
    <property type="term" value="F:cysteine-type peptidase activity"/>
    <property type="evidence" value="ECO:0007669"/>
    <property type="project" value="UniProtKB-KW"/>
</dbReference>
<evidence type="ECO:0000313" key="11">
    <source>
        <dbReference type="Proteomes" id="UP000663760"/>
    </source>
</evidence>
<evidence type="ECO:0000313" key="10">
    <source>
        <dbReference type="EMBL" id="CAA7409748.1"/>
    </source>
</evidence>
<dbReference type="InterPro" id="IPR013201">
    <property type="entry name" value="Prot_inhib_I29"/>
</dbReference>
<dbReference type="AlphaFoldDB" id="A0A7I8LKF8"/>
<feature type="domain" description="Peptidase C1A papain C-terminal" evidence="8">
    <location>
        <begin position="137"/>
        <end position="358"/>
    </location>
</feature>